<dbReference type="HOGENOM" id="CLU_1439844_0_0_5"/>
<dbReference type="Proteomes" id="UP000001868">
    <property type="component" value="Chromosome"/>
</dbReference>
<dbReference type="InterPro" id="IPR058513">
    <property type="entry name" value="DUF8200"/>
</dbReference>
<dbReference type="KEGG" id="pzu:PHZ_c0232"/>
<dbReference type="InterPro" id="IPR058067">
    <property type="entry name" value="CC_3452-like"/>
</dbReference>
<evidence type="ECO:0000313" key="2">
    <source>
        <dbReference type="EMBL" id="ACG76646.1"/>
    </source>
</evidence>
<name>B4RD42_PHEZH</name>
<protein>
    <submittedName>
        <fullName evidence="2">Uncharacterized protein</fullName>
    </submittedName>
</protein>
<reference evidence="2 3" key="1">
    <citation type="journal article" date="2008" name="BMC Genomics">
        <title>Complete genome of Phenylobacterium zucineum - a novel facultative intracellular bacterium isolated from human erythroleukemia cell line K562.</title>
        <authorList>
            <person name="Luo Y."/>
            <person name="Xu X."/>
            <person name="Ding Z."/>
            <person name="Liu Z."/>
            <person name="Zhang B."/>
            <person name="Yan Z."/>
            <person name="Sun J."/>
            <person name="Hu S."/>
            <person name="Hu X."/>
        </authorList>
    </citation>
    <scope>NUCLEOTIDE SEQUENCE [LARGE SCALE GENOMIC DNA]</scope>
    <source>
        <strain evidence="2 3">HLK1</strain>
    </source>
</reference>
<dbReference type="Pfam" id="PF26624">
    <property type="entry name" value="DUF8200"/>
    <property type="match status" value="1"/>
</dbReference>
<feature type="region of interest" description="Disordered" evidence="1">
    <location>
        <begin position="42"/>
        <end position="73"/>
    </location>
</feature>
<evidence type="ECO:0000256" key="1">
    <source>
        <dbReference type="SAM" id="MobiDB-lite"/>
    </source>
</evidence>
<sequence>MGHERRRRPQRPSSAFPHSGVAQIAVARAILTPLSLRCSVRRGPSGGIPAADPRGGRGRRHEQGAASPRNAGGLSMKLRTTLAACAALTTLAAGSAFAAEAVTAKLQAPVAEKTKFIAGGAMFTCEGDACVAAAPTSQTFATSTCKTIAAKVGAVASFEGRKALDDGRLAQCNEKALAKADGAQLAKQ</sequence>
<gene>
    <name evidence="2" type="ordered locus">PHZ_c0232</name>
</gene>
<keyword evidence="3" id="KW-1185">Reference proteome</keyword>
<organism evidence="2 3">
    <name type="scientific">Phenylobacterium zucineum (strain HLK1)</name>
    <dbReference type="NCBI Taxonomy" id="450851"/>
    <lineage>
        <taxon>Bacteria</taxon>
        <taxon>Pseudomonadati</taxon>
        <taxon>Pseudomonadota</taxon>
        <taxon>Alphaproteobacteria</taxon>
        <taxon>Caulobacterales</taxon>
        <taxon>Caulobacteraceae</taxon>
        <taxon>Phenylobacterium</taxon>
    </lineage>
</organism>
<proteinExistence type="predicted"/>
<dbReference type="eggNOG" id="ENOG5033I9C">
    <property type="taxonomic scope" value="Bacteria"/>
</dbReference>
<dbReference type="NCBIfam" id="NF047636">
    <property type="entry name" value="CC_3452_fam"/>
    <property type="match status" value="1"/>
</dbReference>
<evidence type="ECO:0000313" key="3">
    <source>
        <dbReference type="Proteomes" id="UP000001868"/>
    </source>
</evidence>
<accession>B4RD42</accession>
<dbReference type="AlphaFoldDB" id="B4RD42"/>
<dbReference type="EMBL" id="CP000747">
    <property type="protein sequence ID" value="ACG76646.1"/>
    <property type="molecule type" value="Genomic_DNA"/>
</dbReference>